<organism evidence="4 5">
    <name type="scientific">Magnusiomyces paraingens</name>
    <dbReference type="NCBI Taxonomy" id="2606893"/>
    <lineage>
        <taxon>Eukaryota</taxon>
        <taxon>Fungi</taxon>
        <taxon>Dikarya</taxon>
        <taxon>Ascomycota</taxon>
        <taxon>Saccharomycotina</taxon>
        <taxon>Dipodascomycetes</taxon>
        <taxon>Dipodascales</taxon>
        <taxon>Dipodascaceae</taxon>
        <taxon>Magnusiomyces</taxon>
    </lineage>
</organism>
<dbReference type="Proteomes" id="UP000398389">
    <property type="component" value="Unassembled WGS sequence"/>
</dbReference>
<dbReference type="Gene3D" id="1.10.442.10">
    <property type="entry name" value="Cytochrome c oxidase subunit IV"/>
    <property type="match status" value="1"/>
</dbReference>
<dbReference type="Pfam" id="PF02936">
    <property type="entry name" value="COX4"/>
    <property type="match status" value="1"/>
</dbReference>
<evidence type="ECO:0000313" key="5">
    <source>
        <dbReference type="Proteomes" id="UP000398389"/>
    </source>
</evidence>
<dbReference type="GO" id="GO:0005739">
    <property type="term" value="C:mitochondrion"/>
    <property type="evidence" value="ECO:0007669"/>
    <property type="project" value="UniProtKB-SubCell"/>
</dbReference>
<dbReference type="OrthoDB" id="4072188at2759"/>
<feature type="transmembrane region" description="Helical" evidence="3">
    <location>
        <begin position="150"/>
        <end position="168"/>
    </location>
</feature>
<evidence type="ECO:0000256" key="2">
    <source>
        <dbReference type="ARBA" id="ARBA00023128"/>
    </source>
</evidence>
<dbReference type="RefSeq" id="XP_031851872.1">
    <property type="nucleotide sequence ID" value="XM_031995981.1"/>
</dbReference>
<proteinExistence type="predicted"/>
<dbReference type="InterPro" id="IPR004203">
    <property type="entry name" value="Cyt_c_oxidase_su4_fam"/>
</dbReference>
<gene>
    <name evidence="4" type="ORF">SAPINGB_P001258</name>
</gene>
<dbReference type="EMBL" id="CABVLU010000001">
    <property type="protein sequence ID" value="VVT46528.1"/>
    <property type="molecule type" value="Genomic_DNA"/>
</dbReference>
<keyword evidence="5" id="KW-1185">Reference proteome</keyword>
<evidence type="ECO:0000256" key="1">
    <source>
        <dbReference type="ARBA" id="ARBA00004173"/>
    </source>
</evidence>
<evidence type="ECO:0000313" key="4">
    <source>
        <dbReference type="EMBL" id="VVT46528.1"/>
    </source>
</evidence>
<dbReference type="AlphaFoldDB" id="A0A5E8B6M2"/>
<keyword evidence="3" id="KW-0472">Membrane</keyword>
<keyword evidence="3" id="KW-0812">Transmembrane</keyword>
<keyword evidence="3" id="KW-1133">Transmembrane helix</keyword>
<dbReference type="GO" id="GO:0045277">
    <property type="term" value="C:respiratory chain complex IV"/>
    <property type="evidence" value="ECO:0007669"/>
    <property type="project" value="InterPro"/>
</dbReference>
<evidence type="ECO:0000256" key="3">
    <source>
        <dbReference type="SAM" id="Phobius"/>
    </source>
</evidence>
<comment type="subcellular location">
    <subcellularLocation>
        <location evidence="1">Mitochondrion</location>
    </subcellularLocation>
</comment>
<keyword evidence="2" id="KW-0496">Mitochondrion</keyword>
<protein>
    <submittedName>
        <fullName evidence="4">Uncharacterized protein</fullName>
    </submittedName>
</protein>
<accession>A0A5E8B6M2</accession>
<dbReference type="GO" id="GO:0006123">
    <property type="term" value="P:mitochondrial electron transport, cytochrome c to oxygen"/>
    <property type="evidence" value="ECO:0007669"/>
    <property type="project" value="InterPro"/>
</dbReference>
<dbReference type="InterPro" id="IPR036639">
    <property type="entry name" value="Cyt_c_oxidase_su4_sf"/>
</dbReference>
<dbReference type="SUPFAM" id="SSF81406">
    <property type="entry name" value="Mitochondrial cytochrome c oxidase subunit IV"/>
    <property type="match status" value="1"/>
</dbReference>
<reference evidence="4 5" key="1">
    <citation type="submission" date="2019-09" db="EMBL/GenBank/DDBJ databases">
        <authorList>
            <person name="Brejova B."/>
        </authorList>
    </citation>
    <scope>NUCLEOTIDE SEQUENCE [LARGE SCALE GENOMIC DNA]</scope>
</reference>
<name>A0A5E8B6M2_9ASCO</name>
<dbReference type="GeneID" id="43580081"/>
<sequence>MISRQCVQRLLTVSSRRTAMMSRFYSSAGPVKSSSTTATRKRREEAQALRDSFKFNLIDNGEEDDETLRQKKLKRTYEPNPEVPILDNLASRWDKMDSLDQEEIVLYLEDRMRGDWKEMSDLEKKSALFVAYGPWGPRAQTKDSRSGYEIFVKIVLVSMILVGGYQIANRKAGYFNPPLLENANSTVPEQKEEQQKN</sequence>